<evidence type="ECO:0000259" key="3">
    <source>
        <dbReference type="Pfam" id="PF07696"/>
    </source>
</evidence>
<keyword evidence="4" id="KW-0808">Transferase</keyword>
<evidence type="ECO:0000256" key="2">
    <source>
        <dbReference type="SAM" id="SignalP"/>
    </source>
</evidence>
<evidence type="ECO:0000313" key="5">
    <source>
        <dbReference type="Proteomes" id="UP000471082"/>
    </source>
</evidence>
<keyword evidence="1" id="KW-0812">Transmembrane</keyword>
<dbReference type="Pfam" id="PF07696">
    <property type="entry name" value="7TMR-DISMED2"/>
    <property type="match status" value="1"/>
</dbReference>
<organism evidence="4 5">
    <name type="scientific">Xanthomonas perforans</name>
    <dbReference type="NCBI Taxonomy" id="442694"/>
    <lineage>
        <taxon>Bacteria</taxon>
        <taxon>Pseudomonadati</taxon>
        <taxon>Pseudomonadota</taxon>
        <taxon>Gammaproteobacteria</taxon>
        <taxon>Lysobacterales</taxon>
        <taxon>Lysobacteraceae</taxon>
        <taxon>Xanthomonas</taxon>
    </lineage>
</organism>
<proteinExistence type="predicted"/>
<keyword evidence="4" id="KW-0418">Kinase</keyword>
<evidence type="ECO:0000313" key="4">
    <source>
        <dbReference type="EMBL" id="NEL78886.1"/>
    </source>
</evidence>
<keyword evidence="1" id="KW-0472">Membrane</keyword>
<gene>
    <name evidence="4" type="ORF">G3W61_22015</name>
</gene>
<keyword evidence="2" id="KW-0732">Signal</keyword>
<dbReference type="EMBL" id="JAAGYU010000225">
    <property type="protein sequence ID" value="NEL78886.1"/>
    <property type="molecule type" value="Genomic_DNA"/>
</dbReference>
<dbReference type="GO" id="GO:0016301">
    <property type="term" value="F:kinase activity"/>
    <property type="evidence" value="ECO:0007669"/>
    <property type="project" value="UniProtKB-KW"/>
</dbReference>
<feature type="domain" description="7TM-DISM receptor extracellular" evidence="3">
    <location>
        <begin position="34"/>
        <end position="160"/>
    </location>
</feature>
<accession>A0A7X5N013</accession>
<keyword evidence="1" id="KW-1133">Transmembrane helix</keyword>
<feature type="signal peptide" evidence="2">
    <location>
        <begin position="1"/>
        <end position="26"/>
    </location>
</feature>
<sequence>MHRLWIAIGFVVSWLLLLLVANSVQAENSPDAGWAQYEDATGEFSLDDVRDRLSAFKPLTTARAHRPAGPGALWLHTRIQPDTQQRLLRIISPNVGYLDFFAYRDDQLLSEIRDGLSRPLLNPQQLSRDFVFPIPQSDQPLDLFLRFESPQPMRIALTLSSSAEAEVTHRLVMFGVLLGCLAMLALYNGAQLLYHRSRATSALTLLLVM</sequence>
<protein>
    <submittedName>
        <fullName evidence="4">Hybrid sensor histidine kinase/response regulator</fullName>
    </submittedName>
</protein>
<feature type="chain" id="PRO_5031566139" evidence="2">
    <location>
        <begin position="27"/>
        <end position="209"/>
    </location>
</feature>
<dbReference type="AlphaFoldDB" id="A0A7X5N013"/>
<dbReference type="Gene3D" id="2.60.40.2380">
    <property type="match status" value="1"/>
</dbReference>
<dbReference type="InterPro" id="IPR011622">
    <property type="entry name" value="7TMR_DISM_rcpt_extracell_dom2"/>
</dbReference>
<reference evidence="4 5" key="1">
    <citation type="submission" date="2019-11" db="EMBL/GenBank/DDBJ databases">
        <title>Genome-resolved metagenomics to study the prevalence of co-infection and intraspecific heterogeneity among plant pathogen metapopulations.</title>
        <authorList>
            <person name="Newberry E."/>
            <person name="Bhandari R."/>
            <person name="Kemble J."/>
            <person name="Sikora E."/>
            <person name="Potnis N."/>
        </authorList>
    </citation>
    <scope>NUCLEOTIDE SEQUENCE [LARGE SCALE GENOMIC DNA]</scope>
    <source>
        <strain evidence="4">Xp_Tom_Tuscaloosa_18b</strain>
    </source>
</reference>
<feature type="transmembrane region" description="Helical" evidence="1">
    <location>
        <begin position="171"/>
        <end position="190"/>
    </location>
</feature>
<evidence type="ECO:0000256" key="1">
    <source>
        <dbReference type="SAM" id="Phobius"/>
    </source>
</evidence>
<comment type="caution">
    <text evidence="4">The sequence shown here is derived from an EMBL/GenBank/DDBJ whole genome shotgun (WGS) entry which is preliminary data.</text>
</comment>
<dbReference type="Proteomes" id="UP000471082">
    <property type="component" value="Unassembled WGS sequence"/>
</dbReference>
<feature type="non-terminal residue" evidence="4">
    <location>
        <position position="209"/>
    </location>
</feature>
<name>A0A7X5N013_XANPE</name>